<gene>
    <name evidence="1" type="ORF">K7G82_28150</name>
</gene>
<dbReference type="SUPFAM" id="SSF50475">
    <property type="entry name" value="FMN-binding split barrel"/>
    <property type="match status" value="1"/>
</dbReference>
<organism evidence="1 2">
    <name type="scientific">Sphingomonas colocasiae</name>
    <dbReference type="NCBI Taxonomy" id="1848973"/>
    <lineage>
        <taxon>Bacteria</taxon>
        <taxon>Pseudomonadati</taxon>
        <taxon>Pseudomonadota</taxon>
        <taxon>Alphaproteobacteria</taxon>
        <taxon>Sphingomonadales</taxon>
        <taxon>Sphingomonadaceae</taxon>
        <taxon>Sphingomonas</taxon>
    </lineage>
</organism>
<evidence type="ECO:0000313" key="1">
    <source>
        <dbReference type="EMBL" id="MBY8826207.1"/>
    </source>
</evidence>
<reference evidence="1 2" key="1">
    <citation type="submission" date="2021-08" db="EMBL/GenBank/DDBJ databases">
        <authorList>
            <person name="Tuo L."/>
        </authorList>
    </citation>
    <scope>NUCLEOTIDE SEQUENCE [LARGE SCALE GENOMIC DNA]</scope>
    <source>
        <strain evidence="1 2">JCM 31229</strain>
    </source>
</reference>
<evidence type="ECO:0000313" key="2">
    <source>
        <dbReference type="Proteomes" id="UP000706039"/>
    </source>
</evidence>
<dbReference type="InterPro" id="IPR012349">
    <property type="entry name" value="Split_barrel_FMN-bd"/>
</dbReference>
<proteinExistence type="predicted"/>
<name>A0ABS7PXZ0_9SPHN</name>
<dbReference type="PANTHER" id="PTHR35802">
    <property type="entry name" value="PROTEASE SYNTHASE AND SPORULATION PROTEIN PAI 2"/>
    <property type="match status" value="1"/>
</dbReference>
<comment type="caution">
    <text evidence="1">The sequence shown here is derived from an EMBL/GenBank/DDBJ whole genome shotgun (WGS) entry which is preliminary data.</text>
</comment>
<accession>A0ABS7PXZ0</accession>
<dbReference type="EMBL" id="JAINVV010000015">
    <property type="protein sequence ID" value="MBY8826207.1"/>
    <property type="molecule type" value="Genomic_DNA"/>
</dbReference>
<dbReference type="InterPro" id="IPR007396">
    <property type="entry name" value="TR_PAI2-type"/>
</dbReference>
<keyword evidence="2" id="KW-1185">Reference proteome</keyword>
<dbReference type="RefSeq" id="WP_222993640.1">
    <property type="nucleotide sequence ID" value="NZ_JAINVV010000015.1"/>
</dbReference>
<dbReference type="Proteomes" id="UP000706039">
    <property type="component" value="Unassembled WGS sequence"/>
</dbReference>
<dbReference type="PANTHER" id="PTHR35802:SF1">
    <property type="entry name" value="PROTEASE SYNTHASE AND SPORULATION PROTEIN PAI 2"/>
    <property type="match status" value="1"/>
</dbReference>
<protein>
    <submittedName>
        <fullName evidence="1">FMN-binding negative transcriptional regulator</fullName>
    </submittedName>
</protein>
<dbReference type="Gene3D" id="2.30.110.10">
    <property type="entry name" value="Electron Transport, Fmn-binding Protein, Chain A"/>
    <property type="match status" value="1"/>
</dbReference>
<sequence length="210" mass="22348">MSCFVPRDPADVPALISDHPLGWVVSNGAGGFAATPLPLLAELDGDGRIIALFGHFARANRHVEALVADPRAIILMQGAQGYISPRLVSNPSWGPTWNYAVAKFEVEIAFVPDENRDALVRLAAALEGSGPEAWTIERMGARVGQLLPHIVAFRAHVIAADARFKLGQDEAPGTFEEIVAGLADPVLADAMRHAVGRPIEAADAVEPVRP</sequence>
<dbReference type="Pfam" id="PF04299">
    <property type="entry name" value="FMN_bind_2"/>
    <property type="match status" value="1"/>
</dbReference>